<dbReference type="SUPFAM" id="SSF110087">
    <property type="entry name" value="DR1885-like metal-binding protein"/>
    <property type="match status" value="1"/>
</dbReference>
<dbReference type="PANTHER" id="PTHR36302">
    <property type="entry name" value="BLR7088 PROTEIN"/>
    <property type="match status" value="1"/>
</dbReference>
<dbReference type="Gene3D" id="2.60.40.1890">
    <property type="entry name" value="PCu(A)C copper chaperone"/>
    <property type="match status" value="1"/>
</dbReference>
<evidence type="ECO:0000313" key="3">
    <source>
        <dbReference type="EMBL" id="OAM16701.1"/>
    </source>
</evidence>
<name>A0A1A9REH1_EIKCO</name>
<reference evidence="4 6" key="3">
    <citation type="submission" date="2017-06" db="EMBL/GenBank/DDBJ databases">
        <authorList>
            <consortium name="Pathogen Informatics"/>
        </authorList>
    </citation>
    <scope>NUCLEOTIDE SEQUENCE [LARGE SCALE GENOMIC DNA]</scope>
    <source>
        <strain evidence="4 6">NCTC10596</strain>
    </source>
</reference>
<evidence type="ECO:0000313" key="4">
    <source>
        <dbReference type="EMBL" id="SNW06827.1"/>
    </source>
</evidence>
<dbReference type="KEGG" id="ecor:SAMEA4412678_0313"/>
<dbReference type="AlphaFoldDB" id="A0A1A9REH1"/>
<dbReference type="PANTHER" id="PTHR36302:SF1">
    <property type="entry name" value="COPPER CHAPERONE PCU(A)C"/>
    <property type="match status" value="1"/>
</dbReference>
<feature type="region of interest" description="Disordered" evidence="1">
    <location>
        <begin position="130"/>
        <end position="157"/>
    </location>
</feature>
<feature type="chain" id="PRO_5036015988" evidence="2">
    <location>
        <begin position="21"/>
        <end position="157"/>
    </location>
</feature>
<dbReference type="Proteomes" id="UP000215465">
    <property type="component" value="Chromosome 1"/>
</dbReference>
<evidence type="ECO:0000256" key="2">
    <source>
        <dbReference type="SAM" id="SignalP"/>
    </source>
</evidence>
<feature type="signal peptide" evidence="2">
    <location>
        <begin position="1"/>
        <end position="20"/>
    </location>
</feature>
<organism evidence="3 5">
    <name type="scientific">Eikenella corrodens</name>
    <dbReference type="NCBI Taxonomy" id="539"/>
    <lineage>
        <taxon>Bacteria</taxon>
        <taxon>Pseudomonadati</taxon>
        <taxon>Pseudomonadota</taxon>
        <taxon>Betaproteobacteria</taxon>
        <taxon>Neisseriales</taxon>
        <taxon>Neisseriaceae</taxon>
        <taxon>Eikenella</taxon>
    </lineage>
</organism>
<dbReference type="OrthoDB" id="9796962at2"/>
<dbReference type="GeneID" id="60769218"/>
<keyword evidence="2" id="KW-0732">Signal</keyword>
<reference evidence="3" key="2">
    <citation type="submission" date="2016-05" db="EMBL/GenBank/DDBJ databases">
        <authorList>
            <person name="Lavstsen T."/>
            <person name="Jespersen J.S."/>
        </authorList>
    </citation>
    <scope>NUCLEOTIDE SEQUENCE</scope>
    <source>
        <strain evidence="3">NML04-0072</strain>
    </source>
</reference>
<dbReference type="InterPro" id="IPR058248">
    <property type="entry name" value="Lxx211020-like"/>
</dbReference>
<proteinExistence type="predicted"/>
<gene>
    <name evidence="3" type="ORF">A7P90_10665</name>
    <name evidence="4" type="ORF">SAMEA4412678_00313</name>
</gene>
<dbReference type="RefSeq" id="WP_003823333.1">
    <property type="nucleotide sequence ID" value="NZ_CP082861.1"/>
</dbReference>
<evidence type="ECO:0000313" key="6">
    <source>
        <dbReference type="Proteomes" id="UP000215465"/>
    </source>
</evidence>
<accession>A0A1A9REH1</accession>
<reference evidence="5" key="1">
    <citation type="submission" date="2016-05" db="EMBL/GenBank/DDBJ databases">
        <title>Draft genome of Corynebacterium afermentans subsp. afermentans LCDC 88199T.</title>
        <authorList>
            <person name="Bernier A.-M."/>
            <person name="Bernard K."/>
        </authorList>
    </citation>
    <scope>NUCLEOTIDE SEQUENCE [LARGE SCALE GENOMIC DNA]</scope>
    <source>
        <strain evidence="5">NML04-0072</strain>
    </source>
</reference>
<feature type="compositionally biased region" description="Basic residues" evidence="1">
    <location>
        <begin position="146"/>
        <end position="157"/>
    </location>
</feature>
<dbReference type="InterPro" id="IPR036182">
    <property type="entry name" value="PCuAC_sf"/>
</dbReference>
<dbReference type="EMBL" id="LXSG01000039">
    <property type="protein sequence ID" value="OAM16701.1"/>
    <property type="molecule type" value="Genomic_DNA"/>
</dbReference>
<dbReference type="EMBL" id="LT906482">
    <property type="protein sequence ID" value="SNW06827.1"/>
    <property type="molecule type" value="Genomic_DNA"/>
</dbReference>
<dbReference type="InterPro" id="IPR007410">
    <property type="entry name" value="LpqE-like"/>
</dbReference>
<sequence>MKLKQIVILSGLLLAAAAQAEVRASEAWARFTVPGMNSGGVFMQLENSSPADALIGGSSPVAESVEIHEHVMAGGNMRMQAMPQGLPLPANERTELKPGSYHVMLIGLKQPLTAGSRFPLTLKFRHAPEQTVQVEVKSPSDEAGGGHHHHHHHHHTH</sequence>
<evidence type="ECO:0000313" key="5">
    <source>
        <dbReference type="Proteomes" id="UP000077589"/>
    </source>
</evidence>
<protein>
    <submittedName>
        <fullName evidence="4">Uncharacterized protein conserved in bacteria</fullName>
    </submittedName>
</protein>
<dbReference type="Proteomes" id="UP000077589">
    <property type="component" value="Unassembled WGS sequence"/>
</dbReference>
<dbReference type="Pfam" id="PF04314">
    <property type="entry name" value="PCuAC"/>
    <property type="match status" value="1"/>
</dbReference>
<dbReference type="STRING" id="539.A7P85_07430"/>
<evidence type="ECO:0000256" key="1">
    <source>
        <dbReference type="SAM" id="MobiDB-lite"/>
    </source>
</evidence>